<dbReference type="Proteomes" id="UP000478052">
    <property type="component" value="Unassembled WGS sequence"/>
</dbReference>
<accession>A0A6G0Y6Z7</accession>
<keyword evidence="1" id="KW-1133">Transmembrane helix</keyword>
<evidence type="ECO:0000313" key="2">
    <source>
        <dbReference type="EMBL" id="KAF0750207.1"/>
    </source>
</evidence>
<keyword evidence="3" id="KW-1185">Reference proteome</keyword>
<keyword evidence="1" id="KW-0812">Transmembrane</keyword>
<feature type="transmembrane region" description="Helical" evidence="1">
    <location>
        <begin position="93"/>
        <end position="112"/>
    </location>
</feature>
<dbReference type="AlphaFoldDB" id="A0A6G0Y6Z7"/>
<dbReference type="EMBL" id="VUJU01005806">
    <property type="protein sequence ID" value="KAF0750207.1"/>
    <property type="molecule type" value="Genomic_DNA"/>
</dbReference>
<protein>
    <submittedName>
        <fullName evidence="2">General transcription factor II-I repeat domain-containing protein 2-like</fullName>
    </submittedName>
</protein>
<comment type="caution">
    <text evidence="2">The sequence shown here is derived from an EMBL/GenBank/DDBJ whole genome shotgun (WGS) entry which is preliminary data.</text>
</comment>
<evidence type="ECO:0000313" key="3">
    <source>
        <dbReference type="Proteomes" id="UP000478052"/>
    </source>
</evidence>
<sequence>MLRFEEIEVMCPQINSFNNHTTVEIKIPRLDQCKLQMDPFLFSKEVDVSFLKILPVGKKSISENFTKLIKSNEFLGHLLLDIEYDSIFDINKYIFILFIFLTGIWAFFPMFVSRLSLETSIELECKRFVGIHEAESVCCCLRANEAVNNYWNY</sequence>
<keyword evidence="1" id="KW-0472">Membrane</keyword>
<reference evidence="2 3" key="1">
    <citation type="submission" date="2019-08" db="EMBL/GenBank/DDBJ databases">
        <title>Whole genome of Aphis craccivora.</title>
        <authorList>
            <person name="Voronova N.V."/>
            <person name="Shulinski R.S."/>
            <person name="Bandarenka Y.V."/>
            <person name="Zhorov D.G."/>
            <person name="Warner D."/>
        </authorList>
    </citation>
    <scope>NUCLEOTIDE SEQUENCE [LARGE SCALE GENOMIC DNA]</scope>
    <source>
        <strain evidence="2">180601</strain>
        <tissue evidence="2">Whole Body</tissue>
    </source>
</reference>
<name>A0A6G0Y6Z7_APHCR</name>
<evidence type="ECO:0000256" key="1">
    <source>
        <dbReference type="SAM" id="Phobius"/>
    </source>
</evidence>
<organism evidence="2 3">
    <name type="scientific">Aphis craccivora</name>
    <name type="common">Cowpea aphid</name>
    <dbReference type="NCBI Taxonomy" id="307492"/>
    <lineage>
        <taxon>Eukaryota</taxon>
        <taxon>Metazoa</taxon>
        <taxon>Ecdysozoa</taxon>
        <taxon>Arthropoda</taxon>
        <taxon>Hexapoda</taxon>
        <taxon>Insecta</taxon>
        <taxon>Pterygota</taxon>
        <taxon>Neoptera</taxon>
        <taxon>Paraneoptera</taxon>
        <taxon>Hemiptera</taxon>
        <taxon>Sternorrhyncha</taxon>
        <taxon>Aphidomorpha</taxon>
        <taxon>Aphidoidea</taxon>
        <taxon>Aphididae</taxon>
        <taxon>Aphidini</taxon>
        <taxon>Aphis</taxon>
        <taxon>Aphis</taxon>
    </lineage>
</organism>
<proteinExistence type="predicted"/>
<gene>
    <name evidence="2" type="ORF">FWK35_00020104</name>
</gene>